<dbReference type="Pfam" id="PF02958">
    <property type="entry name" value="EcKL"/>
    <property type="match status" value="1"/>
</dbReference>
<dbReference type="PANTHER" id="PTHR23020:SF41">
    <property type="entry name" value="AMINOGLYCOSIDE PHOSPHOTRANSFERASE DOMAIN-CONTAINING PROTEIN"/>
    <property type="match status" value="1"/>
</dbReference>
<sequence length="398" mass="45752">MTSIEELRTARPYPARQGRLPRHLQDVTPHWLTSLLQNRYPGIAVNDFEQVEVRNGHTTKLRLALDLNEVGQAAGIPRNVCLKSNWSEGFESGEICELEARFYHFMRERLHTPVPDSYFSDWDGDGGGRGVVVMEDLGMAPGQFGHSTHHLGVDGVAQGLESLAMLHAALWGSSELKAQSWLPTSMDHPVDYDQFLRMYDYIRLNLRKPEYKAILPKWMYETPELFGHAFDELRAYELEQETPICLVHGDSHQGNSFLRDSGERVWLDWQLVRKGRPWRDIAYFMLGALTIEERRASAWDLVKVYREKLISLGAEGVLGQDAAWEQFRRWPMYGMQAWLANVDEWGQDGRIMVERFFAAAEDFETVKTLTAGKAPRRHVKLGEGARQVLPQFRHLLDD</sequence>
<dbReference type="InterPro" id="IPR011009">
    <property type="entry name" value="Kinase-like_dom_sf"/>
</dbReference>
<comment type="caution">
    <text evidence="1">The sequence shown here is derived from an EMBL/GenBank/DDBJ whole genome shotgun (WGS) entry which is preliminary data.</text>
</comment>
<reference evidence="1 2" key="1">
    <citation type="submission" date="2018-01" db="EMBL/GenBank/DDBJ databases">
        <title>Denitrification phenotypes of diverse strains of Pseudomonas stutzeri.</title>
        <authorList>
            <person name="Milligan D.A."/>
            <person name="Bergaust L."/>
            <person name="Bakken L.R."/>
            <person name="Frostegard A."/>
        </authorList>
    </citation>
    <scope>NUCLEOTIDE SEQUENCE [LARGE SCALE GENOMIC DNA]</scope>
    <source>
        <strain evidence="1 2">28a3</strain>
    </source>
</reference>
<dbReference type="OrthoDB" id="3806873at2"/>
<dbReference type="Gene3D" id="3.90.1200.10">
    <property type="match status" value="1"/>
</dbReference>
<organism evidence="1 2">
    <name type="scientific">Stutzerimonas stutzeri</name>
    <name type="common">Pseudomonas stutzeri</name>
    <dbReference type="NCBI Taxonomy" id="316"/>
    <lineage>
        <taxon>Bacteria</taxon>
        <taxon>Pseudomonadati</taxon>
        <taxon>Pseudomonadota</taxon>
        <taxon>Gammaproteobacteria</taxon>
        <taxon>Pseudomonadales</taxon>
        <taxon>Pseudomonadaceae</taxon>
        <taxon>Stutzerimonas</taxon>
    </lineage>
</organism>
<dbReference type="SUPFAM" id="SSF56112">
    <property type="entry name" value="Protein kinase-like (PK-like)"/>
    <property type="match status" value="1"/>
</dbReference>
<keyword evidence="1" id="KW-0808">Transferase</keyword>
<dbReference type="InterPro" id="IPR052961">
    <property type="entry name" value="Oxido-Kinase-like_Enzymes"/>
</dbReference>
<evidence type="ECO:0000313" key="2">
    <source>
        <dbReference type="Proteomes" id="UP000235897"/>
    </source>
</evidence>
<dbReference type="InterPro" id="IPR004119">
    <property type="entry name" value="EcKL"/>
</dbReference>
<proteinExistence type="predicted"/>
<protein>
    <submittedName>
        <fullName evidence="1">Aminoglycoside phosphotransferase</fullName>
    </submittedName>
</protein>
<dbReference type="EMBL" id="POUW01000010">
    <property type="protein sequence ID" value="PNG03309.1"/>
    <property type="molecule type" value="Genomic_DNA"/>
</dbReference>
<dbReference type="AlphaFoldDB" id="A0A2N8SLH5"/>
<dbReference type="RefSeq" id="WP_102847604.1">
    <property type="nucleotide sequence ID" value="NZ_JAMOIG010000010.1"/>
</dbReference>
<name>A0A2N8SLH5_STUST</name>
<accession>A0A2N8SLH5</accession>
<dbReference type="Proteomes" id="UP000235897">
    <property type="component" value="Unassembled WGS sequence"/>
</dbReference>
<dbReference type="GO" id="GO:0016740">
    <property type="term" value="F:transferase activity"/>
    <property type="evidence" value="ECO:0007669"/>
    <property type="project" value="UniProtKB-KW"/>
</dbReference>
<evidence type="ECO:0000313" key="1">
    <source>
        <dbReference type="EMBL" id="PNG03309.1"/>
    </source>
</evidence>
<gene>
    <name evidence="1" type="ORF">CXL00_21255</name>
</gene>
<dbReference type="PANTHER" id="PTHR23020">
    <property type="entry name" value="UNCHARACTERIZED NUCLEAR HORMONE RECEPTOR-RELATED"/>
    <property type="match status" value="1"/>
</dbReference>